<keyword evidence="3" id="KW-1185">Reference proteome</keyword>
<dbReference type="STRING" id="192904.SAMN04488514_11332"/>
<dbReference type="InterPro" id="IPR036278">
    <property type="entry name" value="Sialidase_sf"/>
</dbReference>
<dbReference type="InterPro" id="IPR011040">
    <property type="entry name" value="Sialidase"/>
</dbReference>
<dbReference type="Gene3D" id="2.120.10.10">
    <property type="match status" value="1"/>
</dbReference>
<dbReference type="CDD" id="cd15482">
    <property type="entry name" value="Sialidase_non-viral"/>
    <property type="match status" value="1"/>
</dbReference>
<dbReference type="EMBL" id="FNGV01000013">
    <property type="protein sequence ID" value="SDM69886.1"/>
    <property type="molecule type" value="Genomic_DNA"/>
</dbReference>
<sequence>MFRPIIALLPSIFLIVSCTHRYGQKVHILDSELSKNYTIPFLDISNETERHVIVDRDSTKYFGHPSTLLMNDGHTMYCAYSLNHGGPPLFLKRSNDGGLSWSDYLPIPGNANIADNCPFLFYLPDSQGVNRLLMMVGGDDGEANGMWQASSYDGGQTWSNYKNNGRTSVVASPTIVAVDSDGKLLMWHHAYANAERKAGDRLALSVYQSESIDGGETWGNTHPICEIENASPCEPAVVVSPDGKELACLMRENSRRLNSVVTFSKDEGETWIAPKELTASLTGDRHQPKYTKDKKYLLVTFRDMAFDSPTKGDFVLWIGTYDDIKNGTEGIGRVKLLNQYPPKNDTGYSGLELLPDGTFVATTYVKYKEKDKYNSIVSVRFKLEDILTRLQ</sequence>
<dbReference type="Pfam" id="PF13088">
    <property type="entry name" value="BNR_2"/>
    <property type="match status" value="1"/>
</dbReference>
<dbReference type="SUPFAM" id="SSF50939">
    <property type="entry name" value="Sialidases"/>
    <property type="match status" value="1"/>
</dbReference>
<evidence type="ECO:0000313" key="2">
    <source>
        <dbReference type="EMBL" id="SDM69886.1"/>
    </source>
</evidence>
<evidence type="ECO:0000313" key="3">
    <source>
        <dbReference type="Proteomes" id="UP000199440"/>
    </source>
</evidence>
<protein>
    <submittedName>
        <fullName evidence="2">BNR repeat-like domain-containing protein</fullName>
    </submittedName>
</protein>
<evidence type="ECO:0000259" key="1">
    <source>
        <dbReference type="Pfam" id="PF13088"/>
    </source>
</evidence>
<feature type="domain" description="Sialidase" evidence="1">
    <location>
        <begin position="62"/>
        <end position="220"/>
    </location>
</feature>
<gene>
    <name evidence="2" type="ORF">SAMN04488514_11332</name>
</gene>
<accession>A0A1G9VCU0</accession>
<dbReference type="RefSeq" id="WP_089893620.1">
    <property type="nucleotide sequence ID" value="NZ_FNGV01000013.1"/>
</dbReference>
<dbReference type="PROSITE" id="PS51257">
    <property type="entry name" value="PROKAR_LIPOPROTEIN"/>
    <property type="match status" value="1"/>
</dbReference>
<dbReference type="AlphaFoldDB" id="A0A1G9VCU0"/>
<dbReference type="Proteomes" id="UP000199440">
    <property type="component" value="Unassembled WGS sequence"/>
</dbReference>
<organism evidence="2 3">
    <name type="scientific">Kriegella aquimaris</name>
    <dbReference type="NCBI Taxonomy" id="192904"/>
    <lineage>
        <taxon>Bacteria</taxon>
        <taxon>Pseudomonadati</taxon>
        <taxon>Bacteroidota</taxon>
        <taxon>Flavobacteriia</taxon>
        <taxon>Flavobacteriales</taxon>
        <taxon>Flavobacteriaceae</taxon>
        <taxon>Kriegella</taxon>
    </lineage>
</organism>
<name>A0A1G9VCU0_9FLAO</name>
<dbReference type="OrthoDB" id="9757809at2"/>
<proteinExistence type="predicted"/>
<reference evidence="2 3" key="1">
    <citation type="submission" date="2016-10" db="EMBL/GenBank/DDBJ databases">
        <authorList>
            <person name="de Groot N.N."/>
        </authorList>
    </citation>
    <scope>NUCLEOTIDE SEQUENCE [LARGE SCALE GENOMIC DNA]</scope>
    <source>
        <strain evidence="2 3">DSM 19886</strain>
    </source>
</reference>